<gene>
    <name evidence="3 6" type="primary">gcvH</name>
    <name evidence="6" type="ORF">CDH04_03690</name>
    <name evidence="7" type="ORF">FZC43_03690</name>
</gene>
<comment type="cofactor">
    <cofactor evidence="3">
        <name>(R)-lipoate</name>
        <dbReference type="ChEBI" id="CHEBI:83088"/>
    </cofactor>
    <text evidence="3">Binds 1 lipoyl cofactor covalently.</text>
</comment>
<evidence type="ECO:0000313" key="9">
    <source>
        <dbReference type="Proteomes" id="UP000681131"/>
    </source>
</evidence>
<dbReference type="InterPro" id="IPR017453">
    <property type="entry name" value="GCV_H_sub"/>
</dbReference>
<protein>
    <recommendedName>
        <fullName evidence="3">Glycine cleavage system H protein</fullName>
    </recommendedName>
</protein>
<evidence type="ECO:0000256" key="3">
    <source>
        <dbReference type="HAMAP-Rule" id="MF_00272"/>
    </source>
</evidence>
<dbReference type="Proteomes" id="UP000251120">
    <property type="component" value="Chromosome"/>
</dbReference>
<dbReference type="PANTHER" id="PTHR11715:SF3">
    <property type="entry name" value="GLYCINE CLEAVAGE SYSTEM H PROTEIN-RELATED"/>
    <property type="match status" value="1"/>
</dbReference>
<dbReference type="NCBIfam" id="TIGR00527">
    <property type="entry name" value="gcvH"/>
    <property type="match status" value="1"/>
</dbReference>
<dbReference type="GO" id="GO:0009249">
    <property type="term" value="P:protein lipoylation"/>
    <property type="evidence" value="ECO:0007669"/>
    <property type="project" value="TreeGrafter"/>
</dbReference>
<dbReference type="InterPro" id="IPR011053">
    <property type="entry name" value="Single_hybrid_motif"/>
</dbReference>
<evidence type="ECO:0000313" key="6">
    <source>
        <dbReference type="EMBL" id="AXA33566.1"/>
    </source>
</evidence>
<feature type="modified residue" description="N6-lipoyllysine" evidence="3 4">
    <location>
        <position position="64"/>
    </location>
</feature>
<dbReference type="EMBL" id="CP043424">
    <property type="protein sequence ID" value="QIW11798.1"/>
    <property type="molecule type" value="Genomic_DNA"/>
</dbReference>
<dbReference type="HAMAP" id="MF_00272">
    <property type="entry name" value="GcvH"/>
    <property type="match status" value="1"/>
</dbReference>
<dbReference type="PROSITE" id="PS00189">
    <property type="entry name" value="LIPOYL"/>
    <property type="match status" value="1"/>
</dbReference>
<evidence type="ECO:0000259" key="5">
    <source>
        <dbReference type="PROSITE" id="PS50968"/>
    </source>
</evidence>
<dbReference type="NCBIfam" id="NF002270">
    <property type="entry name" value="PRK01202.1"/>
    <property type="match status" value="1"/>
</dbReference>
<dbReference type="GO" id="GO:0005829">
    <property type="term" value="C:cytosol"/>
    <property type="evidence" value="ECO:0007669"/>
    <property type="project" value="TreeGrafter"/>
</dbReference>
<name>A0A2Z4XY18_9GAMM</name>
<dbReference type="RefSeq" id="WP_112869739.1">
    <property type="nucleotide sequence ID" value="NZ_CP021781.1"/>
</dbReference>
<dbReference type="OrthoDB" id="9796712at2"/>
<comment type="function">
    <text evidence="3">The glycine cleavage system catalyzes the degradation of glycine. The H protein shuttles the methylamine group of glycine from the P protein to the T protein.</text>
</comment>
<dbReference type="AlphaFoldDB" id="A0A2Z4XY18"/>
<dbReference type="InterPro" id="IPR003016">
    <property type="entry name" value="2-oxoA_DH_lipoyl-BS"/>
</dbReference>
<dbReference type="PANTHER" id="PTHR11715">
    <property type="entry name" value="GLYCINE CLEAVAGE SYSTEM H PROTEIN"/>
    <property type="match status" value="1"/>
</dbReference>
<dbReference type="InterPro" id="IPR000089">
    <property type="entry name" value="Biotin_lipoyl"/>
</dbReference>
<evidence type="ECO:0000256" key="4">
    <source>
        <dbReference type="PIRSR" id="PIRSR617453-50"/>
    </source>
</evidence>
<dbReference type="Proteomes" id="UP000681131">
    <property type="component" value="Chromosome"/>
</dbReference>
<dbReference type="EMBL" id="CP021781">
    <property type="protein sequence ID" value="AXA33566.1"/>
    <property type="molecule type" value="Genomic_DNA"/>
</dbReference>
<dbReference type="GO" id="GO:0019464">
    <property type="term" value="P:glycine decarboxylation via glycine cleavage system"/>
    <property type="evidence" value="ECO:0007669"/>
    <property type="project" value="UniProtKB-UniRule"/>
</dbReference>
<evidence type="ECO:0000313" key="8">
    <source>
        <dbReference type="Proteomes" id="UP000251120"/>
    </source>
</evidence>
<keyword evidence="2 3" id="KW-0450">Lipoyl</keyword>
<dbReference type="GO" id="GO:0005960">
    <property type="term" value="C:glycine cleavage complex"/>
    <property type="evidence" value="ECO:0007669"/>
    <property type="project" value="InterPro"/>
</dbReference>
<dbReference type="InterPro" id="IPR033753">
    <property type="entry name" value="GCV_H/Fam206"/>
</dbReference>
<organism evidence="6 8">
    <name type="scientific">Francisella adeliensis</name>
    <dbReference type="NCBI Taxonomy" id="2007306"/>
    <lineage>
        <taxon>Bacteria</taxon>
        <taxon>Pseudomonadati</taxon>
        <taxon>Pseudomonadota</taxon>
        <taxon>Gammaproteobacteria</taxon>
        <taxon>Thiotrichales</taxon>
        <taxon>Francisellaceae</taxon>
        <taxon>Francisella</taxon>
    </lineage>
</organism>
<sequence>MSDIPSELKYTKSHEWIKVDGDEVIVGITEHAQSLLGDLVYVELPEVGDEFSTGDDACVVESVKAASDVYSPVAGEVIEINDSVSDDPAQVNHSPYSEGWLFKLKVSDESELNALMSASSYSEIIAD</sequence>
<feature type="domain" description="Lipoyl-binding" evidence="5">
    <location>
        <begin position="23"/>
        <end position="105"/>
    </location>
</feature>
<evidence type="ECO:0000256" key="2">
    <source>
        <dbReference type="ARBA" id="ARBA00022823"/>
    </source>
</evidence>
<proteinExistence type="inferred from homology"/>
<dbReference type="SUPFAM" id="SSF51230">
    <property type="entry name" value="Single hybrid motif"/>
    <property type="match status" value="1"/>
</dbReference>
<comment type="subunit">
    <text evidence="3">The glycine cleavage system is composed of four proteins: P, T, L and H.</text>
</comment>
<comment type="similarity">
    <text evidence="1 3">Belongs to the GcvH family.</text>
</comment>
<evidence type="ECO:0000256" key="1">
    <source>
        <dbReference type="ARBA" id="ARBA00009249"/>
    </source>
</evidence>
<dbReference type="InterPro" id="IPR002930">
    <property type="entry name" value="GCV_H"/>
</dbReference>
<dbReference type="Pfam" id="PF01597">
    <property type="entry name" value="GCV_H"/>
    <property type="match status" value="1"/>
</dbReference>
<keyword evidence="9" id="KW-1185">Reference proteome</keyword>
<dbReference type="CDD" id="cd06848">
    <property type="entry name" value="GCS_H"/>
    <property type="match status" value="1"/>
</dbReference>
<dbReference type="PROSITE" id="PS50968">
    <property type="entry name" value="BIOTINYL_LIPOYL"/>
    <property type="match status" value="1"/>
</dbReference>
<reference evidence="7 9" key="2">
    <citation type="submission" date="2019-08" db="EMBL/GenBank/DDBJ databases">
        <title>Complete genome sequences of Francisella adeliensis (FSC1325 and FSC1326).</title>
        <authorList>
            <person name="Ohrman C."/>
            <person name="Uneklint I."/>
            <person name="Vallesi A."/>
            <person name="Karlsson L."/>
            <person name="Sjodin A."/>
        </authorList>
    </citation>
    <scope>NUCLEOTIDE SEQUENCE [LARGE SCALE GENOMIC DNA]</scope>
    <source>
        <strain evidence="7 9">FSC1325</strain>
    </source>
</reference>
<reference evidence="6 8" key="1">
    <citation type="submission" date="2017-06" db="EMBL/GenBank/DDBJ databases">
        <title>Complete genome of Francisella adeliensis.</title>
        <authorList>
            <person name="Vallesi A."/>
            <person name="Sjodin A."/>
        </authorList>
    </citation>
    <scope>NUCLEOTIDE SEQUENCE [LARGE SCALE GENOMIC DNA]</scope>
    <source>
        <strain evidence="6 8">FDC440</strain>
    </source>
</reference>
<dbReference type="KEGG" id="fad:CDH04_03690"/>
<accession>A0A2Z4XY18</accession>
<dbReference type="Gene3D" id="2.40.50.100">
    <property type="match status" value="1"/>
</dbReference>
<evidence type="ECO:0000313" key="7">
    <source>
        <dbReference type="EMBL" id="QIW11798.1"/>
    </source>
</evidence>